<comment type="caution">
    <text evidence="2">The sequence shown here is derived from an EMBL/GenBank/DDBJ whole genome shotgun (WGS) entry which is preliminary data.</text>
</comment>
<dbReference type="Proteomes" id="UP000538147">
    <property type="component" value="Unassembled WGS sequence"/>
</dbReference>
<dbReference type="GO" id="GO:0015562">
    <property type="term" value="F:efflux transmembrane transporter activity"/>
    <property type="evidence" value="ECO:0007669"/>
    <property type="project" value="InterPro"/>
</dbReference>
<organism evidence="2 3">
    <name type="scientific">Polymorphobacter multimanifer</name>
    <dbReference type="NCBI Taxonomy" id="1070431"/>
    <lineage>
        <taxon>Bacteria</taxon>
        <taxon>Pseudomonadati</taxon>
        <taxon>Pseudomonadota</taxon>
        <taxon>Alphaproteobacteria</taxon>
        <taxon>Sphingomonadales</taxon>
        <taxon>Sphingosinicellaceae</taxon>
        <taxon>Polymorphobacter</taxon>
    </lineage>
</organism>
<name>A0A841L4M4_9SPHN</name>
<dbReference type="EMBL" id="JACIIV010000008">
    <property type="protein sequence ID" value="MBB6227226.1"/>
    <property type="molecule type" value="Genomic_DNA"/>
</dbReference>
<evidence type="ECO:0000313" key="3">
    <source>
        <dbReference type="Proteomes" id="UP000538147"/>
    </source>
</evidence>
<proteinExistence type="predicted"/>
<sequence length="415" mass="42934">MKDVRHEALAGPHHPRHLAGLRRARPAPEAAVVEALENHPGVIAARARIGAARAAARGLAVGSQEIVAQGIVQRRDVRGTGMVAEYDLQFTRPFRLPGKAALDRKAGDAAVSAADNRADDARHQTALLLARLWWSWTGAAAEARTLAEAADILATAVTATRRRLALRDASALELDQANAAEAAARASALAATARAAAGRAALAANFPELPLPVSAPPLPEPAIPAEGIARLQALVVERSHEIGASAADAAHAEALKARAARDRIADPSIGLRGFSEQGGNERGLGLILSMPLGGRARSAAADQAAAMAQSAGAELAAMRTVVDAVAAEDAAFASGYLKAWEQAAAAADGAAAAATRQRKGHALGGIDLADRLVAERLARDAAVDEVKARTAALEAITRLRIDSHTLWSHQEPETP</sequence>
<feature type="region of interest" description="Disordered" evidence="1">
    <location>
        <begin position="1"/>
        <end position="23"/>
    </location>
</feature>
<gene>
    <name evidence="2" type="ORF">FHS79_001390</name>
</gene>
<evidence type="ECO:0000313" key="2">
    <source>
        <dbReference type="EMBL" id="MBB6227226.1"/>
    </source>
</evidence>
<reference evidence="2 3" key="1">
    <citation type="submission" date="2020-08" db="EMBL/GenBank/DDBJ databases">
        <title>Genomic Encyclopedia of Type Strains, Phase IV (KMG-IV): sequencing the most valuable type-strain genomes for metagenomic binning, comparative biology and taxonomic classification.</title>
        <authorList>
            <person name="Goeker M."/>
        </authorList>
    </citation>
    <scope>NUCLEOTIDE SEQUENCE [LARGE SCALE GENOMIC DNA]</scope>
    <source>
        <strain evidence="2 3">DSM 102189</strain>
    </source>
</reference>
<dbReference type="Gene3D" id="1.20.1600.10">
    <property type="entry name" value="Outer membrane efflux proteins (OEP)"/>
    <property type="match status" value="1"/>
</dbReference>
<feature type="compositionally biased region" description="Basic residues" evidence="1">
    <location>
        <begin position="13"/>
        <end position="23"/>
    </location>
</feature>
<dbReference type="SUPFAM" id="SSF56954">
    <property type="entry name" value="Outer membrane efflux proteins (OEP)"/>
    <property type="match status" value="1"/>
</dbReference>
<accession>A0A841L4M4</accession>
<keyword evidence="3" id="KW-1185">Reference proteome</keyword>
<protein>
    <submittedName>
        <fullName evidence="2">Outer membrane protein TolC</fullName>
    </submittedName>
</protein>
<dbReference type="RefSeq" id="WP_184197366.1">
    <property type="nucleotide sequence ID" value="NZ_JACIIV010000008.1"/>
</dbReference>
<dbReference type="AlphaFoldDB" id="A0A841L4M4"/>
<evidence type="ECO:0000256" key="1">
    <source>
        <dbReference type="SAM" id="MobiDB-lite"/>
    </source>
</evidence>